<dbReference type="CDD" id="cd10917">
    <property type="entry name" value="CE4_NodB_like_6s_7s"/>
    <property type="match status" value="1"/>
</dbReference>
<dbReference type="GO" id="GO:0016810">
    <property type="term" value="F:hydrolase activity, acting on carbon-nitrogen (but not peptide) bonds"/>
    <property type="evidence" value="ECO:0007669"/>
    <property type="project" value="InterPro"/>
</dbReference>
<dbReference type="PROSITE" id="PS51677">
    <property type="entry name" value="NODB"/>
    <property type="match status" value="1"/>
</dbReference>
<dbReference type="GO" id="GO:0005975">
    <property type="term" value="P:carbohydrate metabolic process"/>
    <property type="evidence" value="ECO:0007669"/>
    <property type="project" value="InterPro"/>
</dbReference>
<dbReference type="SUPFAM" id="SSF88713">
    <property type="entry name" value="Glycoside hydrolase/deacetylase"/>
    <property type="match status" value="1"/>
</dbReference>
<evidence type="ECO:0000313" key="3">
    <source>
        <dbReference type="Proteomes" id="UP000199513"/>
    </source>
</evidence>
<accession>A0A1I2GMR7</accession>
<gene>
    <name evidence="2" type="ORF">SAMN04488541_101972</name>
</gene>
<dbReference type="PANTHER" id="PTHR10587:SF125">
    <property type="entry name" value="POLYSACCHARIDE DEACETYLASE YHEN-RELATED"/>
    <property type="match status" value="1"/>
</dbReference>
<dbReference type="Gene3D" id="3.20.20.370">
    <property type="entry name" value="Glycoside hydrolase/deacetylase"/>
    <property type="match status" value="1"/>
</dbReference>
<dbReference type="EMBL" id="FONY01000019">
    <property type="protein sequence ID" value="SFF19234.1"/>
    <property type="molecule type" value="Genomic_DNA"/>
</dbReference>
<reference evidence="2 3" key="1">
    <citation type="submission" date="2016-10" db="EMBL/GenBank/DDBJ databases">
        <authorList>
            <person name="de Groot N.N."/>
        </authorList>
    </citation>
    <scope>NUCLEOTIDE SEQUENCE [LARGE SCALE GENOMIC DNA]</scope>
    <source>
        <strain>GEY</strain>
        <strain evidence="3">DSM 9560</strain>
    </source>
</reference>
<dbReference type="InterPro" id="IPR050248">
    <property type="entry name" value="Polysacc_deacetylase_ArnD"/>
</dbReference>
<proteinExistence type="predicted"/>
<feature type="domain" description="NodB homology" evidence="1">
    <location>
        <begin position="91"/>
        <end position="273"/>
    </location>
</feature>
<keyword evidence="3" id="KW-1185">Reference proteome</keyword>
<sequence>MKNIKEKLLIICLLFISFYALLYTFKPFTHQKTVRYLQDFSNSSFSYQTSMNGEPSNEAQYLFKKEIERQAYKFPDVYFLEQPAAKRKKIKQIALTFDDSPDDWYCPQVLRILDKYKVKATFFLIANRLKAYRYNAEAIKNAGHLIGNHSFAHQKMTEMTTEQALADLALAEQEFVKYLEIQPLLFRPPYGVMTDEQIIELGIRNYKIINWSIDTYDWDTSRNSPEEILARVEKYAHNGGIILLHSSGKDRENTLKALPLLITFLQKEGYELVTLDKLLLVKAF</sequence>
<evidence type="ECO:0000313" key="2">
    <source>
        <dbReference type="EMBL" id="SFF19234.1"/>
    </source>
</evidence>
<dbReference type="Pfam" id="PF01522">
    <property type="entry name" value="Polysacc_deac_1"/>
    <property type="match status" value="1"/>
</dbReference>
<dbReference type="PANTHER" id="PTHR10587">
    <property type="entry name" value="GLYCOSYL TRANSFERASE-RELATED"/>
    <property type="match status" value="1"/>
</dbReference>
<dbReference type="STRING" id="1003.SAMN04488541_101972"/>
<name>A0A1I2GMR7_9BACT</name>
<dbReference type="AlphaFoldDB" id="A0A1I2GMR7"/>
<dbReference type="Proteomes" id="UP000199513">
    <property type="component" value="Unassembled WGS sequence"/>
</dbReference>
<protein>
    <submittedName>
        <fullName evidence="2">Peptidoglycan/xylan/chitin deacetylase, PgdA/CDA1 family</fullName>
    </submittedName>
</protein>
<organism evidence="2 3">
    <name type="scientific">Thermoflexibacter ruber</name>
    <dbReference type="NCBI Taxonomy" id="1003"/>
    <lineage>
        <taxon>Bacteria</taxon>
        <taxon>Pseudomonadati</taxon>
        <taxon>Bacteroidota</taxon>
        <taxon>Cytophagia</taxon>
        <taxon>Cytophagales</taxon>
        <taxon>Thermoflexibacteraceae</taxon>
        <taxon>Thermoflexibacter</taxon>
    </lineage>
</organism>
<dbReference type="InterPro" id="IPR011330">
    <property type="entry name" value="Glyco_hydro/deAcase_b/a-brl"/>
</dbReference>
<evidence type="ECO:0000259" key="1">
    <source>
        <dbReference type="PROSITE" id="PS51677"/>
    </source>
</evidence>
<dbReference type="InterPro" id="IPR002509">
    <property type="entry name" value="NODB_dom"/>
</dbReference>